<dbReference type="Pfam" id="PF02390">
    <property type="entry name" value="Methyltransf_4"/>
    <property type="match status" value="1"/>
</dbReference>
<name>A0A1E3WDI2_9HYPH</name>
<dbReference type="AlphaFoldDB" id="A0A1E3WDI2"/>
<keyword evidence="6 7" id="KW-0819">tRNA processing</keyword>
<comment type="catalytic activity">
    <reaction evidence="1 7">
        <text>guanosine(46) in tRNA + S-adenosyl-L-methionine = N(7)-methylguanosine(46) in tRNA + S-adenosyl-L-homocysteine</text>
        <dbReference type="Rhea" id="RHEA:42708"/>
        <dbReference type="Rhea" id="RHEA-COMP:10188"/>
        <dbReference type="Rhea" id="RHEA-COMP:10189"/>
        <dbReference type="ChEBI" id="CHEBI:57856"/>
        <dbReference type="ChEBI" id="CHEBI:59789"/>
        <dbReference type="ChEBI" id="CHEBI:74269"/>
        <dbReference type="ChEBI" id="CHEBI:74480"/>
        <dbReference type="EC" id="2.1.1.33"/>
    </reaction>
</comment>
<evidence type="ECO:0000256" key="2">
    <source>
        <dbReference type="ARBA" id="ARBA00003015"/>
    </source>
</evidence>
<feature type="region of interest" description="Disordered" evidence="8">
    <location>
        <begin position="1"/>
        <end position="28"/>
    </location>
</feature>
<keyword evidence="5 7" id="KW-0949">S-adenosyl-L-methionine</keyword>
<feature type="binding site" evidence="7">
    <location>
        <position position="120"/>
    </location>
    <ligand>
        <name>S-adenosyl-L-methionine</name>
        <dbReference type="ChEBI" id="CHEBI:59789"/>
    </ligand>
</feature>
<dbReference type="PANTHER" id="PTHR23417">
    <property type="entry name" value="3-DEOXY-D-MANNO-OCTULOSONIC-ACID TRANSFERASE/TRNA GUANINE-N 7 - -METHYLTRANSFERASE"/>
    <property type="match status" value="1"/>
</dbReference>
<feature type="binding site" evidence="7">
    <location>
        <position position="93"/>
    </location>
    <ligand>
        <name>S-adenosyl-L-methionine</name>
        <dbReference type="ChEBI" id="CHEBI:59789"/>
    </ligand>
</feature>
<feature type="binding site" evidence="7">
    <location>
        <begin position="216"/>
        <end position="219"/>
    </location>
    <ligand>
        <name>substrate</name>
    </ligand>
</feature>
<proteinExistence type="inferred from homology"/>
<dbReference type="EC" id="2.1.1.33" evidence="7"/>
<feature type="compositionally biased region" description="Basic residues" evidence="8">
    <location>
        <begin position="19"/>
        <end position="28"/>
    </location>
</feature>
<gene>
    <name evidence="7" type="primary">trmB</name>
    <name evidence="9" type="ORF">AUC71_07320</name>
</gene>
<protein>
    <recommendedName>
        <fullName evidence="7">tRNA (guanine-N(7)-)-methyltransferase</fullName>
        <ecNumber evidence="7">2.1.1.33</ecNumber>
    </recommendedName>
    <alternativeName>
        <fullName evidence="7">tRNA (guanine(46)-N(7))-methyltransferase</fullName>
    </alternativeName>
    <alternativeName>
        <fullName evidence="7">tRNA(m7G46)-methyltransferase</fullName>
    </alternativeName>
</protein>
<dbReference type="RefSeq" id="WP_069622946.1">
    <property type="nucleotide sequence ID" value="NZ_LPWD01000037.1"/>
</dbReference>
<dbReference type="EMBL" id="LPWD01000037">
    <property type="protein sequence ID" value="ODS03869.1"/>
    <property type="molecule type" value="Genomic_DNA"/>
</dbReference>
<evidence type="ECO:0000256" key="8">
    <source>
        <dbReference type="SAM" id="MobiDB-lite"/>
    </source>
</evidence>
<dbReference type="Proteomes" id="UP000095042">
    <property type="component" value="Unassembled WGS sequence"/>
</dbReference>
<feature type="binding site" evidence="7">
    <location>
        <position position="68"/>
    </location>
    <ligand>
        <name>S-adenosyl-L-methionine</name>
        <dbReference type="ChEBI" id="CHEBI:59789"/>
    </ligand>
</feature>
<evidence type="ECO:0000256" key="3">
    <source>
        <dbReference type="ARBA" id="ARBA00022603"/>
    </source>
</evidence>
<dbReference type="HAMAP" id="MF_01057">
    <property type="entry name" value="tRNA_methyltr_TrmB"/>
    <property type="match status" value="1"/>
</dbReference>
<comment type="similarity">
    <text evidence="7">Belongs to the class I-like SAM-binding methyltransferase superfamily. TrmB family.</text>
</comment>
<evidence type="ECO:0000256" key="1">
    <source>
        <dbReference type="ARBA" id="ARBA00000142"/>
    </source>
</evidence>
<keyword evidence="3 7" id="KW-0489">Methyltransferase</keyword>
<dbReference type="PROSITE" id="PS51625">
    <property type="entry name" value="SAM_MT_TRMB"/>
    <property type="match status" value="1"/>
</dbReference>
<evidence type="ECO:0000313" key="9">
    <source>
        <dbReference type="EMBL" id="ODS03869.1"/>
    </source>
</evidence>
<dbReference type="SUPFAM" id="SSF53335">
    <property type="entry name" value="S-adenosyl-L-methionine-dependent methyltransferases"/>
    <property type="match status" value="1"/>
</dbReference>
<dbReference type="GO" id="GO:0043527">
    <property type="term" value="C:tRNA methyltransferase complex"/>
    <property type="evidence" value="ECO:0007669"/>
    <property type="project" value="TreeGrafter"/>
</dbReference>
<evidence type="ECO:0000256" key="6">
    <source>
        <dbReference type="ARBA" id="ARBA00022694"/>
    </source>
</evidence>
<evidence type="ECO:0000256" key="7">
    <source>
        <dbReference type="HAMAP-Rule" id="MF_01057"/>
    </source>
</evidence>
<comment type="function">
    <text evidence="2 7">Catalyzes the formation of N(7)-methylguanine at position 46 (m7G46) in tRNA.</text>
</comment>
<dbReference type="Gene3D" id="3.40.50.150">
    <property type="entry name" value="Vaccinia Virus protein VP39"/>
    <property type="match status" value="1"/>
</dbReference>
<feature type="binding site" evidence="7">
    <location>
        <position position="142"/>
    </location>
    <ligand>
        <name>S-adenosyl-L-methionine</name>
        <dbReference type="ChEBI" id="CHEBI:59789"/>
    </ligand>
</feature>
<dbReference type="PANTHER" id="PTHR23417:SF14">
    <property type="entry name" value="PENTACOTRIPEPTIDE-REPEAT REGION OF PRORP DOMAIN-CONTAINING PROTEIN"/>
    <property type="match status" value="1"/>
</dbReference>
<dbReference type="InterPro" id="IPR029063">
    <property type="entry name" value="SAM-dependent_MTases_sf"/>
</dbReference>
<comment type="pathway">
    <text evidence="7">tRNA modification; N(7)-methylguanine-tRNA biosynthesis.</text>
</comment>
<dbReference type="InterPro" id="IPR055361">
    <property type="entry name" value="tRNA_methyltr_TrmB_bact"/>
</dbReference>
<dbReference type="UniPathway" id="UPA00989"/>
<feature type="binding site" evidence="7">
    <location>
        <position position="146"/>
    </location>
    <ligand>
        <name>substrate</name>
    </ligand>
</feature>
<keyword evidence="10" id="KW-1185">Reference proteome</keyword>
<accession>A0A1E3WDI2</accession>
<organism evidence="9 10">
    <name type="scientific">Methyloceanibacter marginalis</name>
    <dbReference type="NCBI Taxonomy" id="1774971"/>
    <lineage>
        <taxon>Bacteria</taxon>
        <taxon>Pseudomonadati</taxon>
        <taxon>Pseudomonadota</taxon>
        <taxon>Alphaproteobacteria</taxon>
        <taxon>Hyphomicrobiales</taxon>
        <taxon>Hyphomicrobiaceae</taxon>
        <taxon>Methyloceanibacter</taxon>
    </lineage>
</organism>
<evidence type="ECO:0000313" key="10">
    <source>
        <dbReference type="Proteomes" id="UP000095042"/>
    </source>
</evidence>
<dbReference type="InterPro" id="IPR003358">
    <property type="entry name" value="tRNA_(Gua-N-7)_MeTrfase_Trmb"/>
</dbReference>
<dbReference type="OrthoDB" id="9802090at2"/>
<keyword evidence="4 7" id="KW-0808">Transferase</keyword>
<reference evidence="9 10" key="1">
    <citation type="journal article" date="2016" name="Environ. Microbiol.">
        <title>New Methyloceanibacter diversity from North Sea sediments includes methanotroph containing solely the soluble methane monooxygenase.</title>
        <authorList>
            <person name="Vekeman B."/>
            <person name="Kerckhof F.M."/>
            <person name="Cremers G."/>
            <person name="de Vos P."/>
            <person name="Vandamme P."/>
            <person name="Boon N."/>
            <person name="Op den Camp H.J."/>
            <person name="Heylen K."/>
        </authorList>
    </citation>
    <scope>NUCLEOTIDE SEQUENCE [LARGE SCALE GENOMIC DNA]</scope>
    <source>
        <strain evidence="9 10">R-67177</strain>
    </source>
</reference>
<comment type="caution">
    <text evidence="9">The sequence shown here is derived from an EMBL/GenBank/DDBJ whole genome shotgun (WGS) entry which is preliminary data.</text>
</comment>
<dbReference type="GO" id="GO:0008176">
    <property type="term" value="F:tRNA (guanine(46)-N7)-methyltransferase activity"/>
    <property type="evidence" value="ECO:0007669"/>
    <property type="project" value="UniProtKB-UniRule"/>
</dbReference>
<comment type="caution">
    <text evidence="7">Lacks conserved residue(s) required for the propagation of feature annotation.</text>
</comment>
<evidence type="ECO:0000256" key="5">
    <source>
        <dbReference type="ARBA" id="ARBA00022691"/>
    </source>
</evidence>
<sequence>MTEKRDVSPPAGPSPLRSYGRRKGKRLSPRKERLVAELLPALRLGLEDVAPEDPCMLFPLPVREVWLEIGFGSGEHLLWQVAQNPDIGFIGCEPFINGVASLLGAIEDRGLKTVRVHDGDAREVLAWLPDGGIARAFLLFPDPWPKKRQAKRRLVSPALVDAIARVLARGGELRFASDDVEYAGQALRAVNRNGAFDWLACKASDWRLRPEDWPETRYERKALSDGRKPVYLRWRRH</sequence>
<feature type="binding site" evidence="7">
    <location>
        <position position="178"/>
    </location>
    <ligand>
        <name>substrate</name>
    </ligand>
</feature>
<evidence type="ECO:0000256" key="4">
    <source>
        <dbReference type="ARBA" id="ARBA00022679"/>
    </source>
</evidence>